<dbReference type="Proteomes" id="UP000055048">
    <property type="component" value="Unassembled WGS sequence"/>
</dbReference>
<dbReference type="OrthoDB" id="6380630at2759"/>
<dbReference type="InterPro" id="IPR052638">
    <property type="entry name" value="PiggyBac_TE-derived"/>
</dbReference>
<name>A0A0V0T793_9BILA</name>
<dbReference type="PANTHER" id="PTHR47055:SF3">
    <property type="entry name" value="PHORBOL-ESTER_DAG-TYPE DOMAIN-CONTAINING PROTEIN"/>
    <property type="match status" value="1"/>
</dbReference>
<evidence type="ECO:0000313" key="2">
    <source>
        <dbReference type="EMBL" id="KRX34925.1"/>
    </source>
</evidence>
<proteinExistence type="predicted"/>
<organism evidence="2 3">
    <name type="scientific">Trichinella murrelli</name>
    <dbReference type="NCBI Taxonomy" id="144512"/>
    <lineage>
        <taxon>Eukaryota</taxon>
        <taxon>Metazoa</taxon>
        <taxon>Ecdysozoa</taxon>
        <taxon>Nematoda</taxon>
        <taxon>Enoplea</taxon>
        <taxon>Dorylaimia</taxon>
        <taxon>Trichinellida</taxon>
        <taxon>Trichinellidae</taxon>
        <taxon>Trichinella</taxon>
    </lineage>
</organism>
<comment type="caution">
    <text evidence="2">The sequence shown here is derived from an EMBL/GenBank/DDBJ whole genome shotgun (WGS) entry which is preliminary data.</text>
</comment>
<dbReference type="AlphaFoldDB" id="A0A0V0T793"/>
<dbReference type="Pfam" id="PF13843">
    <property type="entry name" value="DDE_Tnp_1_7"/>
    <property type="match status" value="1"/>
</dbReference>
<accession>A0A0V0T793</accession>
<feature type="domain" description="PiggyBac transposable element-derived protein" evidence="1">
    <location>
        <begin position="23"/>
        <end position="102"/>
    </location>
</feature>
<dbReference type="GO" id="GO:0043565">
    <property type="term" value="F:sequence-specific DNA binding"/>
    <property type="evidence" value="ECO:0007669"/>
    <property type="project" value="TreeGrafter"/>
</dbReference>
<dbReference type="PANTHER" id="PTHR47055">
    <property type="entry name" value="DDE_TNP_1_7 DOMAIN-CONTAINING PROTEIN"/>
    <property type="match status" value="1"/>
</dbReference>
<dbReference type="EMBL" id="JYDJ01000495">
    <property type="protein sequence ID" value="KRX34925.1"/>
    <property type="molecule type" value="Genomic_DNA"/>
</dbReference>
<gene>
    <name evidence="2" type="primary">PGBD3</name>
    <name evidence="2" type="ORF">T05_513</name>
</gene>
<evidence type="ECO:0000313" key="3">
    <source>
        <dbReference type="Proteomes" id="UP000055048"/>
    </source>
</evidence>
<dbReference type="InterPro" id="IPR029526">
    <property type="entry name" value="PGBD"/>
</dbReference>
<reference evidence="2 3" key="1">
    <citation type="submission" date="2015-01" db="EMBL/GenBank/DDBJ databases">
        <title>Evolution of Trichinella species and genotypes.</title>
        <authorList>
            <person name="Korhonen P.K."/>
            <person name="Edoardo P."/>
            <person name="Giuseppe L.R."/>
            <person name="Gasser R.B."/>
        </authorList>
    </citation>
    <scope>NUCLEOTIDE SEQUENCE [LARGE SCALE GENOMIC DNA]</scope>
    <source>
        <strain evidence="2">ISS417</strain>
    </source>
</reference>
<sequence>MNYVIPPYKIPNAIIIQHGMFHEEFSVDELIVLYFGRHGAKMLMKGKMIQFGYKVLMLCGRDGYSCHMIIYQGKEFQASKVLLSTRVVTDMVAVIQENSRTIKQTLSLLQGKVESRCTNAEHSKKWYWPLFVRAVNVATVAAWQINCFIEERSHSPLVFCRQGLVGFQRSERISSPRVASGLMSQLADIQFDGVNHIRRTGPQGRCKECRRDTQNMCTKCSVRVHAVRGKQCFEIYRPQK</sequence>
<evidence type="ECO:0000259" key="1">
    <source>
        <dbReference type="Pfam" id="PF13843"/>
    </source>
</evidence>
<protein>
    <submittedName>
        <fullName evidence="2">PiggyBac transposable element-derived protein 3</fullName>
    </submittedName>
</protein>
<keyword evidence="3" id="KW-1185">Reference proteome</keyword>